<dbReference type="AlphaFoldDB" id="A0A9D2R7E6"/>
<evidence type="ECO:0000313" key="2">
    <source>
        <dbReference type="EMBL" id="HJD38729.1"/>
    </source>
</evidence>
<reference evidence="2" key="2">
    <citation type="submission" date="2021-04" db="EMBL/GenBank/DDBJ databases">
        <authorList>
            <person name="Gilroy R."/>
        </authorList>
    </citation>
    <scope>NUCLEOTIDE SEQUENCE</scope>
    <source>
        <strain evidence="2">ChiW19-6364</strain>
    </source>
</reference>
<reference evidence="2" key="1">
    <citation type="journal article" date="2021" name="PeerJ">
        <title>Extensive microbial diversity within the chicken gut microbiome revealed by metagenomics and culture.</title>
        <authorList>
            <person name="Gilroy R."/>
            <person name="Ravi A."/>
            <person name="Getino M."/>
            <person name="Pursley I."/>
            <person name="Horton D.L."/>
            <person name="Alikhan N.F."/>
            <person name="Baker D."/>
            <person name="Gharbi K."/>
            <person name="Hall N."/>
            <person name="Watson M."/>
            <person name="Adriaenssens E.M."/>
            <person name="Foster-Nyarko E."/>
            <person name="Jarju S."/>
            <person name="Secka A."/>
            <person name="Antonio M."/>
            <person name="Oren A."/>
            <person name="Chaudhuri R.R."/>
            <person name="La Ragione R."/>
            <person name="Hildebrand F."/>
            <person name="Pallen M.J."/>
        </authorList>
    </citation>
    <scope>NUCLEOTIDE SEQUENCE</scope>
    <source>
        <strain evidence="2">ChiW19-6364</strain>
    </source>
</reference>
<accession>A0A9D2R7E6</accession>
<dbReference type="Proteomes" id="UP000823850">
    <property type="component" value="Unassembled WGS sequence"/>
</dbReference>
<proteinExistence type="predicted"/>
<name>A0A9D2R7E6_9FIRM</name>
<feature type="signal peptide" evidence="1">
    <location>
        <begin position="1"/>
        <end position="19"/>
    </location>
</feature>
<gene>
    <name evidence="2" type="ORF">H9913_01750</name>
</gene>
<feature type="chain" id="PRO_5039284519" description="Lipoprotein" evidence="1">
    <location>
        <begin position="20"/>
        <end position="48"/>
    </location>
</feature>
<comment type="caution">
    <text evidence="2">The sequence shown here is derived from an EMBL/GenBank/DDBJ whole genome shotgun (WGS) entry which is preliminary data.</text>
</comment>
<evidence type="ECO:0008006" key="4">
    <source>
        <dbReference type="Google" id="ProtNLM"/>
    </source>
</evidence>
<evidence type="ECO:0000313" key="3">
    <source>
        <dbReference type="Proteomes" id="UP000823850"/>
    </source>
</evidence>
<dbReference type="PROSITE" id="PS51257">
    <property type="entry name" value="PROKAR_LIPOPROTEIN"/>
    <property type="match status" value="1"/>
</dbReference>
<protein>
    <recommendedName>
        <fullName evidence="4">Lipoprotein</fullName>
    </recommendedName>
</protein>
<organism evidence="2 3">
    <name type="scientific">Candidatus Blautia stercoripullorum</name>
    <dbReference type="NCBI Taxonomy" id="2838502"/>
    <lineage>
        <taxon>Bacteria</taxon>
        <taxon>Bacillati</taxon>
        <taxon>Bacillota</taxon>
        <taxon>Clostridia</taxon>
        <taxon>Lachnospirales</taxon>
        <taxon>Lachnospiraceae</taxon>
        <taxon>Blautia</taxon>
    </lineage>
</organism>
<evidence type="ECO:0000256" key="1">
    <source>
        <dbReference type="SAM" id="SignalP"/>
    </source>
</evidence>
<dbReference type="EMBL" id="DWUX01000029">
    <property type="protein sequence ID" value="HJD38729.1"/>
    <property type="molecule type" value="Genomic_DNA"/>
</dbReference>
<keyword evidence="1" id="KW-0732">Signal</keyword>
<sequence length="48" mass="5143">MKLRIAAVLLMAAVLGAFFTGCKEKDEEGNLELVQVCAGCSAVWTNQI</sequence>